<evidence type="ECO:0000313" key="3">
    <source>
        <dbReference type="Proteomes" id="UP000053791"/>
    </source>
</evidence>
<dbReference type="PANTHER" id="PTHR43135:SF3">
    <property type="entry name" value="ALPHA-D-RIBOSE 1-METHYLPHOSPHONATE 5-TRIPHOSPHATE DIPHOSPHATASE"/>
    <property type="match status" value="1"/>
</dbReference>
<evidence type="ECO:0000259" key="1">
    <source>
        <dbReference type="Pfam" id="PF01979"/>
    </source>
</evidence>
<dbReference type="EMBL" id="LQBQ01000007">
    <property type="protein sequence ID" value="KUJ83208.1"/>
    <property type="molecule type" value="Genomic_DNA"/>
</dbReference>
<name>A0A0X3U560_9RHOB</name>
<dbReference type="InterPro" id="IPR006680">
    <property type="entry name" value="Amidohydro-rel"/>
</dbReference>
<organism evidence="2 3">
    <name type="scientific">Ruegeria marisrubri</name>
    <dbReference type="NCBI Taxonomy" id="1685379"/>
    <lineage>
        <taxon>Bacteria</taxon>
        <taxon>Pseudomonadati</taxon>
        <taxon>Pseudomonadota</taxon>
        <taxon>Alphaproteobacteria</taxon>
        <taxon>Rhodobacterales</taxon>
        <taxon>Roseobacteraceae</taxon>
        <taxon>Ruegeria</taxon>
    </lineage>
</organism>
<dbReference type="SUPFAM" id="SSF51556">
    <property type="entry name" value="Metallo-dependent hydrolases"/>
    <property type="match status" value="1"/>
</dbReference>
<feature type="domain" description="Amidohydrolase-related" evidence="1">
    <location>
        <begin position="52"/>
        <end position="404"/>
    </location>
</feature>
<dbReference type="InterPro" id="IPR032466">
    <property type="entry name" value="Metal_Hydrolase"/>
</dbReference>
<reference evidence="2 3" key="1">
    <citation type="submission" date="2015-12" db="EMBL/GenBank/DDBJ databases">
        <authorList>
            <person name="Shamseldin A."/>
            <person name="Moawad H."/>
            <person name="Abd El-Rahim W.M."/>
            <person name="Sadowsky M.J."/>
        </authorList>
    </citation>
    <scope>NUCLEOTIDE SEQUENCE [LARGE SCALE GENOMIC DNA]</scope>
    <source>
        <strain evidence="2 3">ZGT118</strain>
    </source>
</reference>
<dbReference type="Pfam" id="PF01979">
    <property type="entry name" value="Amidohydro_1"/>
    <property type="match status" value="1"/>
</dbReference>
<dbReference type="InterPro" id="IPR057744">
    <property type="entry name" value="OTAase-like"/>
</dbReference>
<dbReference type="InterPro" id="IPR011059">
    <property type="entry name" value="Metal-dep_hydrolase_composite"/>
</dbReference>
<sequence>MLFRNARIFTGNDETLLEGYDVLVADGRVAKIAKGIDVDAGWRVIDAEGRVMSPGFIDAHAHVMFQMSFPEAFGSDEFYWAYKATAAAETYLMNGFTTIRDVGGNTFSLKKNIDAGVVAGPRIYPSGPMISQTSGHSDHRQDCHKCAAILNEPSVPMKYHMVAVADGHDGVLVAVREAFRRGASQIKICTTGGTGSYADPLDVTQFLPGEVQAAVAAAKDWGTYVCTHAYHDEGIRRAVENGVKSVEHANLATESTLKMMKEQDIWLSPQVIVYTKHPLGYTEDQKAKHDEAYAGIDRMMATARKIGFQKIAFGTDIITDPELLQRANDEFRLRTKWFTPFEVMRQATALSGELLAMSGPRNPYKGKLGVIEEGALADILLIDGNPLDDIEVVTRPADTLHLIMKNGVVHKTALAR</sequence>
<proteinExistence type="predicted"/>
<dbReference type="SUPFAM" id="SSF51338">
    <property type="entry name" value="Composite domain of metallo-dependent hydrolases"/>
    <property type="match status" value="1"/>
</dbReference>
<dbReference type="Gene3D" id="2.30.40.10">
    <property type="entry name" value="Urease, subunit C, domain 1"/>
    <property type="match status" value="1"/>
</dbReference>
<dbReference type="PANTHER" id="PTHR43135">
    <property type="entry name" value="ALPHA-D-RIBOSE 1-METHYLPHOSPHONATE 5-TRIPHOSPHATE DIPHOSPHATASE"/>
    <property type="match status" value="1"/>
</dbReference>
<dbReference type="Proteomes" id="UP000053791">
    <property type="component" value="Unassembled WGS sequence"/>
</dbReference>
<dbReference type="GO" id="GO:0016810">
    <property type="term" value="F:hydrolase activity, acting on carbon-nitrogen (but not peptide) bonds"/>
    <property type="evidence" value="ECO:0007669"/>
    <property type="project" value="InterPro"/>
</dbReference>
<protein>
    <submittedName>
        <fullName evidence="2">Imidazolonepropionase</fullName>
    </submittedName>
</protein>
<accession>A0A0X3U560</accession>
<dbReference type="Gene3D" id="3.20.20.140">
    <property type="entry name" value="Metal-dependent hydrolases"/>
    <property type="match status" value="1"/>
</dbReference>
<dbReference type="CDD" id="cd01299">
    <property type="entry name" value="Met_dep_hydrolase_A"/>
    <property type="match status" value="1"/>
</dbReference>
<comment type="caution">
    <text evidence="2">The sequence shown here is derived from an EMBL/GenBank/DDBJ whole genome shotgun (WGS) entry which is preliminary data.</text>
</comment>
<keyword evidence="3" id="KW-1185">Reference proteome</keyword>
<dbReference type="AlphaFoldDB" id="A0A0X3U560"/>
<dbReference type="STRING" id="1685379.AVO45_18610"/>
<dbReference type="InterPro" id="IPR051781">
    <property type="entry name" value="Metallo-dep_Hydrolase"/>
</dbReference>
<evidence type="ECO:0000313" key="2">
    <source>
        <dbReference type="EMBL" id="KUJ83208.1"/>
    </source>
</evidence>
<gene>
    <name evidence="2" type="ORF">AVO45_18610</name>
</gene>